<evidence type="ECO:0000313" key="3">
    <source>
        <dbReference type="Proteomes" id="UP000183190"/>
    </source>
</evidence>
<protein>
    <submittedName>
        <fullName evidence="2">DNA-binding transcriptional regulator, XRE-family HTH domain</fullName>
    </submittedName>
</protein>
<dbReference type="Pfam" id="PF01381">
    <property type="entry name" value="HTH_3"/>
    <property type="match status" value="1"/>
</dbReference>
<dbReference type="AlphaFoldDB" id="A0A1H6I6W5"/>
<gene>
    <name evidence="2" type="ORF">SAMN02910265_00571</name>
</gene>
<dbReference type="PROSITE" id="PS50943">
    <property type="entry name" value="HTH_CROC1"/>
    <property type="match status" value="1"/>
</dbReference>
<dbReference type="InterPro" id="IPR001387">
    <property type="entry name" value="Cro/C1-type_HTH"/>
</dbReference>
<dbReference type="InterPro" id="IPR010982">
    <property type="entry name" value="Lambda_DNA-bd_dom_sf"/>
</dbReference>
<evidence type="ECO:0000259" key="1">
    <source>
        <dbReference type="PROSITE" id="PS50943"/>
    </source>
</evidence>
<dbReference type="RefSeq" id="WP_074714371.1">
    <property type="nucleotide sequence ID" value="NZ_FNWV01000001.1"/>
</dbReference>
<proteinExistence type="predicted"/>
<dbReference type="Gene3D" id="1.10.260.40">
    <property type="entry name" value="lambda repressor-like DNA-binding domains"/>
    <property type="match status" value="1"/>
</dbReference>
<dbReference type="SUPFAM" id="SSF47413">
    <property type="entry name" value="lambda repressor-like DNA-binding domains"/>
    <property type="match status" value="1"/>
</dbReference>
<evidence type="ECO:0000313" key="2">
    <source>
        <dbReference type="EMBL" id="SEH42082.1"/>
    </source>
</evidence>
<dbReference type="Proteomes" id="UP000183190">
    <property type="component" value="Unassembled WGS sequence"/>
</dbReference>
<dbReference type="GO" id="GO:0003677">
    <property type="term" value="F:DNA binding"/>
    <property type="evidence" value="ECO:0007669"/>
    <property type="project" value="UniProtKB-KW"/>
</dbReference>
<accession>A0A1H6I6W5</accession>
<feature type="domain" description="HTH cro/C1-type" evidence="1">
    <location>
        <begin position="11"/>
        <end position="65"/>
    </location>
</feature>
<dbReference type="EMBL" id="FNWV01000001">
    <property type="protein sequence ID" value="SEH42082.1"/>
    <property type="molecule type" value="Genomic_DNA"/>
</dbReference>
<keyword evidence="2" id="KW-0238">DNA-binding</keyword>
<sequence>MDDLHKLQQHLRLLRTMLGWSAQKLGEEVGVTRQTVNKIENCKSPISQTLYLALLTVFKRESSAFNFETRMIQCILDILIFNPDYYTSSETEQALRSAQLLVSPTSSDKDTKQTISDEWVRTNKRIYQKFFDRLLNENKSAAIELNQINPTDQADSVFELKKEGVKKMRVKTRKRWIDLFEEYDRDIKDALFELYIKYVLDTVRHELWMYVDDDGEVSLRTNMGYASNIISNEQRCFIYACGGENLTAWDILPRLEYLLNAEDLHSYCDAIRKNPGDRVRVSELQKYIETEHPGLIEEWLEEYFEDPSGYLEDCTQRVYEDILKRLDG</sequence>
<organism evidence="2 3">
    <name type="scientific">Ruminococcus flavefaciens</name>
    <dbReference type="NCBI Taxonomy" id="1265"/>
    <lineage>
        <taxon>Bacteria</taxon>
        <taxon>Bacillati</taxon>
        <taxon>Bacillota</taxon>
        <taxon>Clostridia</taxon>
        <taxon>Eubacteriales</taxon>
        <taxon>Oscillospiraceae</taxon>
        <taxon>Ruminococcus</taxon>
    </lineage>
</organism>
<dbReference type="OrthoDB" id="48775at2"/>
<dbReference type="CDD" id="cd00093">
    <property type="entry name" value="HTH_XRE"/>
    <property type="match status" value="1"/>
</dbReference>
<reference evidence="2 3" key="1">
    <citation type="submission" date="2016-10" db="EMBL/GenBank/DDBJ databases">
        <authorList>
            <person name="de Groot N.N."/>
        </authorList>
    </citation>
    <scope>NUCLEOTIDE SEQUENCE [LARGE SCALE GENOMIC DNA]</scope>
    <source>
        <strain evidence="2 3">YAD2003</strain>
    </source>
</reference>
<name>A0A1H6I6W5_RUMFL</name>
<dbReference type="SMART" id="SM00530">
    <property type="entry name" value="HTH_XRE"/>
    <property type="match status" value="1"/>
</dbReference>